<name>B3NGP1_DROER</name>
<protein>
    <submittedName>
        <fullName evidence="1">Uncharacterized protein</fullName>
    </submittedName>
</protein>
<organism evidence="1 2">
    <name type="scientific">Drosophila erecta</name>
    <name type="common">Fruit fly</name>
    <dbReference type="NCBI Taxonomy" id="7220"/>
    <lineage>
        <taxon>Eukaryota</taxon>
        <taxon>Metazoa</taxon>
        <taxon>Ecdysozoa</taxon>
        <taxon>Arthropoda</taxon>
        <taxon>Hexapoda</taxon>
        <taxon>Insecta</taxon>
        <taxon>Pterygota</taxon>
        <taxon>Neoptera</taxon>
        <taxon>Endopterygota</taxon>
        <taxon>Diptera</taxon>
        <taxon>Brachycera</taxon>
        <taxon>Muscomorpha</taxon>
        <taxon>Ephydroidea</taxon>
        <taxon>Drosophilidae</taxon>
        <taxon>Drosophila</taxon>
        <taxon>Sophophora</taxon>
    </lineage>
</organism>
<gene>
    <name evidence="1" type="primary">Dere\GG13992</name>
    <name evidence="1" type="synonym">dere_GLEANR_14205</name>
    <name evidence="1" type="synonym">GG13992</name>
    <name evidence="1" type="ORF">Dere_GG13992</name>
</gene>
<dbReference type="eggNOG" id="ENOG502T70D">
    <property type="taxonomic scope" value="Eukaryota"/>
</dbReference>
<evidence type="ECO:0000313" key="1">
    <source>
        <dbReference type="EMBL" id="EDV51277.1"/>
    </source>
</evidence>
<dbReference type="OMA" id="SHINQWL"/>
<dbReference type="KEGG" id="der:6546085"/>
<sequence>MEEQQFTPEAENCVQKDAVKNARIPRDVKLKLQRHLNKLGYSQQVLLEASTHQNRNYSNAVLQYVATTIGRSEEMVKNCDSVSLNNITQWLELMKSSQLSELCEFEAAAAVNYIIQNETKPSPEELSGIDLNEAYKFVENALMGQPQKTMSDATKAFLSKEIELLIEMANTDESDDVARSMGQRLYDHKSLDYMEQRQKCSLDPLFLDENLT</sequence>
<dbReference type="HOGENOM" id="CLU_1469690_0_0_1"/>
<proteinExistence type="predicted"/>
<keyword evidence="2" id="KW-1185">Reference proteome</keyword>
<reference evidence="1 2" key="1">
    <citation type="journal article" date="2007" name="Nature">
        <title>Evolution of genes and genomes on the Drosophila phylogeny.</title>
        <authorList>
            <consortium name="Drosophila 12 Genomes Consortium"/>
            <person name="Clark A.G."/>
            <person name="Eisen M.B."/>
            <person name="Smith D.R."/>
            <person name="Bergman C.M."/>
            <person name="Oliver B."/>
            <person name="Markow T.A."/>
            <person name="Kaufman T.C."/>
            <person name="Kellis M."/>
            <person name="Gelbart W."/>
            <person name="Iyer V.N."/>
            <person name="Pollard D.A."/>
            <person name="Sackton T.B."/>
            <person name="Larracuente A.M."/>
            <person name="Singh N.D."/>
            <person name="Abad J.P."/>
            <person name="Abt D.N."/>
            <person name="Adryan B."/>
            <person name="Aguade M."/>
            <person name="Akashi H."/>
            <person name="Anderson W.W."/>
            <person name="Aquadro C.F."/>
            <person name="Ardell D.H."/>
            <person name="Arguello R."/>
            <person name="Artieri C.G."/>
            <person name="Barbash D.A."/>
            <person name="Barker D."/>
            <person name="Barsanti P."/>
            <person name="Batterham P."/>
            <person name="Batzoglou S."/>
            <person name="Begun D."/>
            <person name="Bhutkar A."/>
            <person name="Blanco E."/>
            <person name="Bosak S.A."/>
            <person name="Bradley R.K."/>
            <person name="Brand A.D."/>
            <person name="Brent M.R."/>
            <person name="Brooks A.N."/>
            <person name="Brown R.H."/>
            <person name="Butlin R.K."/>
            <person name="Caggese C."/>
            <person name="Calvi B.R."/>
            <person name="Bernardo de Carvalho A."/>
            <person name="Caspi A."/>
            <person name="Castrezana S."/>
            <person name="Celniker S.E."/>
            <person name="Chang J.L."/>
            <person name="Chapple C."/>
            <person name="Chatterji S."/>
            <person name="Chinwalla A."/>
            <person name="Civetta A."/>
            <person name="Clifton S.W."/>
            <person name="Comeron J.M."/>
            <person name="Costello J.C."/>
            <person name="Coyne J.A."/>
            <person name="Daub J."/>
            <person name="David R.G."/>
            <person name="Delcher A.L."/>
            <person name="Delehaunty K."/>
            <person name="Do C.B."/>
            <person name="Ebling H."/>
            <person name="Edwards K."/>
            <person name="Eickbush T."/>
            <person name="Evans J.D."/>
            <person name="Filipski A."/>
            <person name="Findeiss S."/>
            <person name="Freyhult E."/>
            <person name="Fulton L."/>
            <person name="Fulton R."/>
            <person name="Garcia A.C."/>
            <person name="Gardiner A."/>
            <person name="Garfield D.A."/>
            <person name="Garvin B.E."/>
            <person name="Gibson G."/>
            <person name="Gilbert D."/>
            <person name="Gnerre S."/>
            <person name="Godfrey J."/>
            <person name="Good R."/>
            <person name="Gotea V."/>
            <person name="Gravely B."/>
            <person name="Greenberg A.J."/>
            <person name="Griffiths-Jones S."/>
            <person name="Gross S."/>
            <person name="Guigo R."/>
            <person name="Gustafson E.A."/>
            <person name="Haerty W."/>
            <person name="Hahn M.W."/>
            <person name="Halligan D.L."/>
            <person name="Halpern A.L."/>
            <person name="Halter G.M."/>
            <person name="Han M.V."/>
            <person name="Heger A."/>
            <person name="Hillier L."/>
            <person name="Hinrichs A.S."/>
            <person name="Holmes I."/>
            <person name="Hoskins R.A."/>
            <person name="Hubisz M.J."/>
            <person name="Hultmark D."/>
            <person name="Huntley M.A."/>
            <person name="Jaffe D.B."/>
            <person name="Jagadeeshan S."/>
            <person name="Jeck W.R."/>
            <person name="Johnson J."/>
            <person name="Jones C.D."/>
            <person name="Jordan W.C."/>
            <person name="Karpen G.H."/>
            <person name="Kataoka E."/>
            <person name="Keightley P.D."/>
            <person name="Kheradpour P."/>
            <person name="Kirkness E.F."/>
            <person name="Koerich L.B."/>
            <person name="Kristiansen K."/>
            <person name="Kudrna D."/>
            <person name="Kulathinal R.J."/>
            <person name="Kumar S."/>
            <person name="Kwok R."/>
            <person name="Lander E."/>
            <person name="Langley C.H."/>
            <person name="Lapoint R."/>
            <person name="Lazzaro B.P."/>
            <person name="Lee S.J."/>
            <person name="Levesque L."/>
            <person name="Li R."/>
            <person name="Lin C.F."/>
            <person name="Lin M.F."/>
            <person name="Lindblad-Toh K."/>
            <person name="Llopart A."/>
            <person name="Long M."/>
            <person name="Low L."/>
            <person name="Lozovsky E."/>
            <person name="Lu J."/>
            <person name="Luo M."/>
            <person name="Machado C.A."/>
            <person name="Makalowski W."/>
            <person name="Marzo M."/>
            <person name="Matsuda M."/>
            <person name="Matzkin L."/>
            <person name="McAllister B."/>
            <person name="McBride C.S."/>
            <person name="McKernan B."/>
            <person name="McKernan K."/>
            <person name="Mendez-Lago M."/>
            <person name="Minx P."/>
            <person name="Mollenhauer M.U."/>
            <person name="Montooth K."/>
            <person name="Mount S.M."/>
            <person name="Mu X."/>
            <person name="Myers E."/>
            <person name="Negre B."/>
            <person name="Newfeld S."/>
            <person name="Nielsen R."/>
            <person name="Noor M.A."/>
            <person name="O'Grady P."/>
            <person name="Pachter L."/>
            <person name="Papaceit M."/>
            <person name="Parisi M.J."/>
            <person name="Parisi M."/>
            <person name="Parts L."/>
            <person name="Pedersen J.S."/>
            <person name="Pesole G."/>
            <person name="Phillippy A.M."/>
            <person name="Ponting C.P."/>
            <person name="Pop M."/>
            <person name="Porcelli D."/>
            <person name="Powell J.R."/>
            <person name="Prohaska S."/>
            <person name="Pruitt K."/>
            <person name="Puig M."/>
            <person name="Quesneville H."/>
            <person name="Ram K.R."/>
            <person name="Rand D."/>
            <person name="Rasmussen M.D."/>
            <person name="Reed L.K."/>
            <person name="Reenan R."/>
            <person name="Reily A."/>
            <person name="Remington K.A."/>
            <person name="Rieger T.T."/>
            <person name="Ritchie M.G."/>
            <person name="Robin C."/>
            <person name="Rogers Y.H."/>
            <person name="Rohde C."/>
            <person name="Rozas J."/>
            <person name="Rubenfield M.J."/>
            <person name="Ruiz A."/>
            <person name="Russo S."/>
            <person name="Salzberg S.L."/>
            <person name="Sanchez-Gracia A."/>
            <person name="Saranga D.J."/>
            <person name="Sato H."/>
            <person name="Schaeffer S.W."/>
            <person name="Schatz M.C."/>
            <person name="Schlenke T."/>
            <person name="Schwartz R."/>
            <person name="Segarra C."/>
            <person name="Singh R.S."/>
            <person name="Sirot L."/>
            <person name="Sirota M."/>
            <person name="Sisneros N.B."/>
            <person name="Smith C.D."/>
            <person name="Smith T.F."/>
            <person name="Spieth J."/>
            <person name="Stage D.E."/>
            <person name="Stark A."/>
            <person name="Stephan W."/>
            <person name="Strausberg R.L."/>
            <person name="Strempel S."/>
            <person name="Sturgill D."/>
            <person name="Sutton G."/>
            <person name="Sutton G.G."/>
            <person name="Tao W."/>
            <person name="Teichmann S."/>
            <person name="Tobari Y.N."/>
            <person name="Tomimura Y."/>
            <person name="Tsolas J.M."/>
            <person name="Valente V.L."/>
            <person name="Venter E."/>
            <person name="Venter J.C."/>
            <person name="Vicario S."/>
            <person name="Vieira F.G."/>
            <person name="Vilella A.J."/>
            <person name="Villasante A."/>
            <person name="Walenz B."/>
            <person name="Wang J."/>
            <person name="Wasserman M."/>
            <person name="Watts T."/>
            <person name="Wilson D."/>
            <person name="Wilson R.K."/>
            <person name="Wing R.A."/>
            <person name="Wolfner M.F."/>
            <person name="Wong A."/>
            <person name="Wong G.K."/>
            <person name="Wu C.I."/>
            <person name="Wu G."/>
            <person name="Yamamoto D."/>
            <person name="Yang H.P."/>
            <person name="Yang S.P."/>
            <person name="Yorke J.A."/>
            <person name="Yoshida K."/>
            <person name="Zdobnov E."/>
            <person name="Zhang P."/>
            <person name="Zhang Y."/>
            <person name="Zimin A.V."/>
            <person name="Baldwin J."/>
            <person name="Abdouelleil A."/>
            <person name="Abdulkadir J."/>
            <person name="Abebe A."/>
            <person name="Abera B."/>
            <person name="Abreu J."/>
            <person name="Acer S.C."/>
            <person name="Aftuck L."/>
            <person name="Alexander A."/>
            <person name="An P."/>
            <person name="Anderson E."/>
            <person name="Anderson S."/>
            <person name="Arachi H."/>
            <person name="Azer M."/>
            <person name="Bachantsang P."/>
            <person name="Barry A."/>
            <person name="Bayul T."/>
            <person name="Berlin A."/>
            <person name="Bessette D."/>
            <person name="Bloom T."/>
            <person name="Blye J."/>
            <person name="Boguslavskiy L."/>
            <person name="Bonnet C."/>
            <person name="Boukhgalter B."/>
            <person name="Bourzgui I."/>
            <person name="Brown A."/>
            <person name="Cahill P."/>
            <person name="Channer S."/>
            <person name="Cheshatsang Y."/>
            <person name="Chuda L."/>
            <person name="Citroen M."/>
            <person name="Collymore A."/>
            <person name="Cooke P."/>
            <person name="Costello M."/>
            <person name="D'Aco K."/>
            <person name="Daza R."/>
            <person name="De Haan G."/>
            <person name="DeGray S."/>
            <person name="DeMaso C."/>
            <person name="Dhargay N."/>
            <person name="Dooley K."/>
            <person name="Dooley E."/>
            <person name="Doricent M."/>
            <person name="Dorje P."/>
            <person name="Dorjee K."/>
            <person name="Dupes A."/>
            <person name="Elong R."/>
            <person name="Falk J."/>
            <person name="Farina A."/>
            <person name="Faro S."/>
            <person name="Ferguson D."/>
            <person name="Fisher S."/>
            <person name="Foley C.D."/>
            <person name="Franke A."/>
            <person name="Friedrich D."/>
            <person name="Gadbois L."/>
            <person name="Gearin G."/>
            <person name="Gearin C.R."/>
            <person name="Giannoukos G."/>
            <person name="Goode T."/>
            <person name="Graham J."/>
            <person name="Grandbois E."/>
            <person name="Grewal S."/>
            <person name="Gyaltsen K."/>
            <person name="Hafez N."/>
            <person name="Hagos B."/>
            <person name="Hall J."/>
            <person name="Henson C."/>
            <person name="Hollinger A."/>
            <person name="Honan T."/>
            <person name="Huard M.D."/>
            <person name="Hughes L."/>
            <person name="Hurhula B."/>
            <person name="Husby M.E."/>
            <person name="Kamat A."/>
            <person name="Kanga B."/>
            <person name="Kashin S."/>
            <person name="Khazanovich D."/>
            <person name="Kisner P."/>
            <person name="Lance K."/>
            <person name="Lara M."/>
            <person name="Lee W."/>
            <person name="Lennon N."/>
            <person name="Letendre F."/>
            <person name="LeVine R."/>
            <person name="Lipovsky A."/>
            <person name="Liu X."/>
            <person name="Liu J."/>
            <person name="Liu S."/>
            <person name="Lokyitsang T."/>
            <person name="Lokyitsang Y."/>
            <person name="Lubonja R."/>
            <person name="Lui A."/>
            <person name="MacDonald P."/>
            <person name="Magnisalis V."/>
            <person name="Maru K."/>
            <person name="Matthews C."/>
            <person name="McCusker W."/>
            <person name="McDonough S."/>
            <person name="Mehta T."/>
            <person name="Meldrim J."/>
            <person name="Meneus L."/>
            <person name="Mihai O."/>
            <person name="Mihalev A."/>
            <person name="Mihova T."/>
            <person name="Mittelman R."/>
            <person name="Mlenga V."/>
            <person name="Montmayeur A."/>
            <person name="Mulrain L."/>
            <person name="Navidi A."/>
            <person name="Naylor J."/>
            <person name="Negash T."/>
            <person name="Nguyen T."/>
            <person name="Nguyen N."/>
            <person name="Nicol R."/>
            <person name="Norbu C."/>
            <person name="Norbu N."/>
            <person name="Novod N."/>
            <person name="O'Neill B."/>
            <person name="Osman S."/>
            <person name="Markiewicz E."/>
            <person name="Oyono O.L."/>
            <person name="Patti C."/>
            <person name="Phunkhang P."/>
            <person name="Pierre F."/>
            <person name="Priest M."/>
            <person name="Raghuraman S."/>
            <person name="Rege F."/>
            <person name="Reyes R."/>
            <person name="Rise C."/>
            <person name="Rogov P."/>
            <person name="Ross K."/>
            <person name="Ryan E."/>
            <person name="Settipalli S."/>
            <person name="Shea T."/>
            <person name="Sherpa N."/>
            <person name="Shi L."/>
            <person name="Shih D."/>
            <person name="Sparrow T."/>
            <person name="Spaulding J."/>
            <person name="Stalker J."/>
            <person name="Stange-Thomann N."/>
            <person name="Stavropoulos S."/>
            <person name="Stone C."/>
            <person name="Strader C."/>
            <person name="Tesfaye S."/>
            <person name="Thomson T."/>
            <person name="Thoulutsang Y."/>
            <person name="Thoulutsang D."/>
            <person name="Topham K."/>
            <person name="Topping I."/>
            <person name="Tsamla T."/>
            <person name="Vassiliev H."/>
            <person name="Vo A."/>
            <person name="Wangchuk T."/>
            <person name="Wangdi T."/>
            <person name="Weiand M."/>
            <person name="Wilkinson J."/>
            <person name="Wilson A."/>
            <person name="Yadav S."/>
            <person name="Young G."/>
            <person name="Yu Q."/>
            <person name="Zembek L."/>
            <person name="Zhong D."/>
            <person name="Zimmer A."/>
            <person name="Zwirko Z."/>
            <person name="Jaffe D.B."/>
            <person name="Alvarez P."/>
            <person name="Brockman W."/>
            <person name="Butler J."/>
            <person name="Chin C."/>
            <person name="Gnerre S."/>
            <person name="Grabherr M."/>
            <person name="Kleber M."/>
            <person name="Mauceli E."/>
            <person name="MacCallum I."/>
        </authorList>
    </citation>
    <scope>NUCLEOTIDE SEQUENCE [LARGE SCALE GENOMIC DNA]</scope>
    <source>
        <strain evidence="1 2">TSC#14021-0224.01</strain>
    </source>
</reference>
<dbReference type="AlphaFoldDB" id="B3NGP1"/>
<dbReference type="Proteomes" id="UP000008711">
    <property type="component" value="Unassembled WGS sequence"/>
</dbReference>
<evidence type="ECO:0000313" key="2">
    <source>
        <dbReference type="Proteomes" id="UP000008711"/>
    </source>
</evidence>
<dbReference type="EMBL" id="CH954178">
    <property type="protein sequence ID" value="EDV51277.1"/>
    <property type="molecule type" value="Genomic_DNA"/>
</dbReference>
<accession>B3NGP1</accession>
<dbReference type="PhylomeDB" id="B3NGP1"/>
<reference evidence="1 2" key="2">
    <citation type="journal article" date="2008" name="Bioinformatics">
        <title>Assembly reconciliation.</title>
        <authorList>
            <person name="Zimin A.V."/>
            <person name="Smith D.R."/>
            <person name="Sutton G."/>
            <person name="Yorke J.A."/>
        </authorList>
    </citation>
    <scope>NUCLEOTIDE SEQUENCE [LARGE SCALE GENOMIC DNA]</scope>
    <source>
        <strain evidence="1 2">TSC#14021-0224.01</strain>
    </source>
</reference>
<dbReference type="OrthoDB" id="7930815at2759"/>